<accession>A0A2T4TXK6</accession>
<evidence type="ECO:0000313" key="5">
    <source>
        <dbReference type="Proteomes" id="UP000241436"/>
    </source>
</evidence>
<evidence type="ECO:0000256" key="2">
    <source>
        <dbReference type="RuleBase" id="RU364082"/>
    </source>
</evidence>
<organism evidence="4 5">
    <name type="scientific">Candidatus Methylomirabilis limnetica</name>
    <dbReference type="NCBI Taxonomy" id="2033718"/>
    <lineage>
        <taxon>Bacteria</taxon>
        <taxon>Candidatus Methylomirabilota</taxon>
        <taxon>Candidatus Methylomirabilia</taxon>
        <taxon>Candidatus Methylomirabilales</taxon>
        <taxon>Candidatus Methylomirabilaceae</taxon>
        <taxon>Candidatus Methylomirabilis</taxon>
    </lineage>
</organism>
<dbReference type="Proteomes" id="UP000241436">
    <property type="component" value="Unassembled WGS sequence"/>
</dbReference>
<comment type="caution">
    <text evidence="4">The sequence shown here is derived from an EMBL/GenBank/DDBJ whole genome shotgun (WGS) entry which is preliminary data.</text>
</comment>
<keyword evidence="2" id="KW-0521">NADP</keyword>
<dbReference type="PANTHER" id="PTHR10491:SF4">
    <property type="entry name" value="METHIONINE ADENOSYLTRANSFERASE 2 SUBUNIT BETA"/>
    <property type="match status" value="1"/>
</dbReference>
<proteinExistence type="inferred from homology"/>
<dbReference type="EC" id="1.1.1.133" evidence="2"/>
<protein>
    <recommendedName>
        <fullName evidence="2">dTDP-4-dehydrorhamnose reductase</fullName>
        <ecNumber evidence="2">1.1.1.133</ecNumber>
    </recommendedName>
</protein>
<reference evidence="4 5" key="1">
    <citation type="submission" date="2017-09" db="EMBL/GenBank/DDBJ databases">
        <title>Bloom of a denitrifying methanotroph, Candidatus Methylomirabilis limnetica, in a deep stratified lake.</title>
        <authorList>
            <person name="Graf J.S."/>
            <person name="Marchant H.K."/>
            <person name="Tienken D."/>
            <person name="Hach P.F."/>
            <person name="Brand A."/>
            <person name="Schubert C.J."/>
            <person name="Kuypers M.M."/>
            <person name="Milucka J."/>
        </authorList>
    </citation>
    <scope>NUCLEOTIDE SEQUENCE [LARGE SCALE GENOMIC DNA]</scope>
    <source>
        <strain evidence="4 5">Zug</strain>
    </source>
</reference>
<dbReference type="EMBL" id="NVQC01000022">
    <property type="protein sequence ID" value="PTL35846.1"/>
    <property type="molecule type" value="Genomic_DNA"/>
</dbReference>
<evidence type="ECO:0000259" key="3">
    <source>
        <dbReference type="Pfam" id="PF04321"/>
    </source>
</evidence>
<sequence length="351" mass="38577">MVSTHIPSGTQNQTVCMQLLASTIRVRAYSLSSAIQYSGHVLPGRSSLICDKGRLSSYDQKVMRTLLIGADGQLGSELRQAFGNHDLIPLTHADLELTNPVQVRETLIKHRPNLILNTAAYHRVDECEDYAERAFAVNATAVRDLAIVAKEIGAPLVHFSTDYVFDGRQLSPYREVDRPGPLSAYATSKLAGEYFVQAALERYYLIRTCGLYGMAGSRGKAGNFVETILRLAADGREIRVVGDQIVTPTSAKELACKVRQLVETGAYGLYHITNNGECSWYQFAQAILELSGVRPHLIETTSAAYAARAARPAYSVLDNANLRSLDLDDLSDWRDALEAYLKDRASGRSSS</sequence>
<dbReference type="Gene3D" id="3.40.50.720">
    <property type="entry name" value="NAD(P)-binding Rossmann-like Domain"/>
    <property type="match status" value="1"/>
</dbReference>
<dbReference type="AlphaFoldDB" id="A0A2T4TXK6"/>
<dbReference type="GO" id="GO:0008831">
    <property type="term" value="F:dTDP-4-dehydrorhamnose reductase activity"/>
    <property type="evidence" value="ECO:0007669"/>
    <property type="project" value="UniProtKB-EC"/>
</dbReference>
<name>A0A2T4TXK6_9BACT</name>
<reference evidence="5" key="2">
    <citation type="journal article" date="2018" name="Environ. Microbiol.">
        <title>Bloom of a denitrifying methanotroph, 'Candidatus Methylomirabilis limnetica', in a deep stratified lake.</title>
        <authorList>
            <person name="Graf J.S."/>
            <person name="Mayr M.J."/>
            <person name="Marchant H.K."/>
            <person name="Tienken D."/>
            <person name="Hach P.F."/>
            <person name="Brand A."/>
            <person name="Schubert C.J."/>
            <person name="Kuypers M.M."/>
            <person name="Milucka J."/>
        </authorList>
    </citation>
    <scope>NUCLEOTIDE SEQUENCE [LARGE SCALE GENOMIC DNA]</scope>
    <source>
        <strain evidence="5">Zug</strain>
    </source>
</reference>
<dbReference type="InterPro" id="IPR005913">
    <property type="entry name" value="dTDP_dehydrorham_reduct"/>
</dbReference>
<dbReference type="NCBIfam" id="TIGR01214">
    <property type="entry name" value="rmlD"/>
    <property type="match status" value="1"/>
</dbReference>
<keyword evidence="2" id="KW-0560">Oxidoreductase</keyword>
<comment type="pathway">
    <text evidence="2">Carbohydrate biosynthesis; dTDP-L-rhamnose biosynthesis.</text>
</comment>
<dbReference type="GO" id="GO:0019305">
    <property type="term" value="P:dTDP-rhamnose biosynthetic process"/>
    <property type="evidence" value="ECO:0007669"/>
    <property type="project" value="UniProtKB-UniPathway"/>
</dbReference>
<dbReference type="Pfam" id="PF04321">
    <property type="entry name" value="RmlD_sub_bind"/>
    <property type="match status" value="1"/>
</dbReference>
<dbReference type="CDD" id="cd05254">
    <property type="entry name" value="dTDP_HR_like_SDR_e"/>
    <property type="match status" value="1"/>
</dbReference>
<evidence type="ECO:0000256" key="1">
    <source>
        <dbReference type="ARBA" id="ARBA00010944"/>
    </source>
</evidence>
<evidence type="ECO:0000313" key="4">
    <source>
        <dbReference type="EMBL" id="PTL35846.1"/>
    </source>
</evidence>
<dbReference type="UniPathway" id="UPA00124"/>
<comment type="similarity">
    <text evidence="1 2">Belongs to the dTDP-4-dehydrorhamnose reductase family.</text>
</comment>
<gene>
    <name evidence="4" type="primary">rfbD</name>
    <name evidence="4" type="ORF">CLG94_08835</name>
</gene>
<feature type="domain" description="RmlD-like substrate binding" evidence="3">
    <location>
        <begin position="63"/>
        <end position="343"/>
    </location>
</feature>
<dbReference type="InterPro" id="IPR029903">
    <property type="entry name" value="RmlD-like-bd"/>
</dbReference>
<comment type="function">
    <text evidence="2">Catalyzes the reduction of dTDP-6-deoxy-L-lyxo-4-hexulose to yield dTDP-L-rhamnose.</text>
</comment>
<dbReference type="Gene3D" id="3.90.25.10">
    <property type="entry name" value="UDP-galactose 4-epimerase, domain 1"/>
    <property type="match status" value="1"/>
</dbReference>
<keyword evidence="5" id="KW-1185">Reference proteome</keyword>
<dbReference type="PANTHER" id="PTHR10491">
    <property type="entry name" value="DTDP-4-DEHYDRORHAMNOSE REDUCTASE"/>
    <property type="match status" value="1"/>
</dbReference>
<dbReference type="InterPro" id="IPR036291">
    <property type="entry name" value="NAD(P)-bd_dom_sf"/>
</dbReference>
<dbReference type="GO" id="GO:0005829">
    <property type="term" value="C:cytosol"/>
    <property type="evidence" value="ECO:0007669"/>
    <property type="project" value="TreeGrafter"/>
</dbReference>
<dbReference type="SUPFAM" id="SSF51735">
    <property type="entry name" value="NAD(P)-binding Rossmann-fold domains"/>
    <property type="match status" value="1"/>
</dbReference>